<accession>A0A7V8JL98</accession>
<evidence type="ECO:0000313" key="2">
    <source>
        <dbReference type="Proteomes" id="UP000487117"/>
    </source>
</evidence>
<gene>
    <name evidence="1" type="ORF">GAK31_02296</name>
</gene>
<evidence type="ECO:0000313" key="1">
    <source>
        <dbReference type="EMBL" id="KAF1014809.1"/>
    </source>
</evidence>
<organism evidence="1 2">
    <name type="scientific">Stenotrophomonas maltophilia</name>
    <name type="common">Pseudomonas maltophilia</name>
    <name type="synonym">Xanthomonas maltophilia</name>
    <dbReference type="NCBI Taxonomy" id="40324"/>
    <lineage>
        <taxon>Bacteria</taxon>
        <taxon>Pseudomonadati</taxon>
        <taxon>Pseudomonadota</taxon>
        <taxon>Gammaproteobacteria</taxon>
        <taxon>Lysobacterales</taxon>
        <taxon>Lysobacteraceae</taxon>
        <taxon>Stenotrophomonas</taxon>
        <taxon>Stenotrophomonas maltophilia group</taxon>
    </lineage>
</organism>
<sequence>MHLLAHGGRCVGILAIRRLFRLDFDRHANPHRPPPCTPQVALPCEVAAMTPSAPACPRLHALLGAALPGLQLSHSVTEALEDALAEAHEHAPLPAFFARLRSTAQRHAADGQHCHERHLSEARGRALAEATRCLAALSACGGCCWLRNPRARWMMQRRSARHRWGKACCMRWWCWPIMPGRWWHRLPERGWCGADATSPRAGRGWLPACAGVHRGHRRYRPYSRPRRTH</sequence>
<dbReference type="Proteomes" id="UP000487117">
    <property type="component" value="Unassembled WGS sequence"/>
</dbReference>
<dbReference type="EMBL" id="WNDS01000003">
    <property type="protein sequence ID" value="KAF1014809.1"/>
    <property type="molecule type" value="Genomic_DNA"/>
</dbReference>
<reference evidence="2" key="1">
    <citation type="journal article" date="2020" name="MBio">
        <title>Horizontal gene transfer to a defensive symbiont with a reduced genome amongst a multipartite beetle microbiome.</title>
        <authorList>
            <person name="Waterworth S.C."/>
            <person name="Florez L.V."/>
            <person name="Rees E.R."/>
            <person name="Hertweck C."/>
            <person name="Kaltenpoth M."/>
            <person name="Kwan J.C."/>
        </authorList>
    </citation>
    <scope>NUCLEOTIDE SEQUENCE [LARGE SCALE GENOMIC DNA]</scope>
</reference>
<proteinExistence type="predicted"/>
<dbReference type="AlphaFoldDB" id="A0A7V8JL98"/>
<name>A0A7V8JL98_STEMA</name>
<comment type="caution">
    <text evidence="1">The sequence shown here is derived from an EMBL/GenBank/DDBJ whole genome shotgun (WGS) entry which is preliminary data.</text>
</comment>
<protein>
    <submittedName>
        <fullName evidence="1">Uncharacterized protein</fullName>
    </submittedName>
</protein>